<protein>
    <submittedName>
        <fullName evidence="2">Polymer-forming cytoskeletal protein</fullName>
    </submittedName>
</protein>
<comment type="caution">
    <text evidence="2">The sequence shown here is derived from an EMBL/GenBank/DDBJ whole genome shotgun (WGS) entry which is preliminary data.</text>
</comment>
<organism evidence="2 3">
    <name type="scientific">Marilutibacter aestuarii</name>
    <dbReference type="NCBI Taxonomy" id="1706195"/>
    <lineage>
        <taxon>Bacteria</taxon>
        <taxon>Pseudomonadati</taxon>
        <taxon>Pseudomonadota</taxon>
        <taxon>Gammaproteobacteria</taxon>
        <taxon>Lysobacterales</taxon>
        <taxon>Lysobacteraceae</taxon>
        <taxon>Marilutibacter</taxon>
    </lineage>
</organism>
<gene>
    <name evidence="2" type="ORF">FKV25_09380</name>
</gene>
<dbReference type="AlphaFoldDB" id="A0A508A4N6"/>
<reference evidence="2 3" key="1">
    <citation type="submission" date="2019-06" db="EMBL/GenBank/DDBJ databases">
        <title>Lysobacter alkalisoli sp. nov. isolated from saline soil.</title>
        <authorList>
            <person name="Sun J.-Q."/>
            <person name="Xu L."/>
        </authorList>
    </citation>
    <scope>NUCLEOTIDE SEQUENCE [LARGE SCALE GENOMIC DNA]</scope>
    <source>
        <strain evidence="2 3">JCM 31130</strain>
    </source>
</reference>
<evidence type="ECO:0000313" key="2">
    <source>
        <dbReference type="EMBL" id="TQD44909.1"/>
    </source>
</evidence>
<evidence type="ECO:0000313" key="3">
    <source>
        <dbReference type="Proteomes" id="UP000318212"/>
    </source>
</evidence>
<keyword evidence="3" id="KW-1185">Reference proteome</keyword>
<dbReference type="InterPro" id="IPR007607">
    <property type="entry name" value="BacA/B"/>
</dbReference>
<proteinExistence type="inferred from homology"/>
<comment type="similarity">
    <text evidence="1">Belongs to the bactofilin family.</text>
</comment>
<dbReference type="PANTHER" id="PTHR35024">
    <property type="entry name" value="HYPOTHETICAL CYTOSOLIC PROTEIN"/>
    <property type="match status" value="1"/>
</dbReference>
<sequence length="139" mass="14692">MFKNKPAQLDGHVDTLIGPQVVIRGDLEFSGGLFIEGRVIGKVIALEGEKAMLTLAESGVIEGEVHAPLVAINGTLNGDVHAAERVELASKARVRGNVHYKVVEMSAGATLTGRLIHADSVMGEQVSAYAEREAFTEAA</sequence>
<dbReference type="Pfam" id="PF04519">
    <property type="entry name" value="Bactofilin"/>
    <property type="match status" value="1"/>
</dbReference>
<accession>A0A508A4N6</accession>
<dbReference type="Proteomes" id="UP000318212">
    <property type="component" value="Unassembled WGS sequence"/>
</dbReference>
<dbReference type="OrthoDB" id="5294247at2"/>
<evidence type="ECO:0000256" key="1">
    <source>
        <dbReference type="ARBA" id="ARBA00044755"/>
    </source>
</evidence>
<dbReference type="EMBL" id="VICE01000087">
    <property type="protein sequence ID" value="TQD44909.1"/>
    <property type="molecule type" value="Genomic_DNA"/>
</dbReference>
<dbReference type="PANTHER" id="PTHR35024:SF4">
    <property type="entry name" value="POLYMER-FORMING CYTOSKELETAL PROTEIN"/>
    <property type="match status" value="1"/>
</dbReference>
<name>A0A508A4N6_9GAMM</name>